<dbReference type="SMART" id="SM00415">
    <property type="entry name" value="HSF"/>
    <property type="match status" value="1"/>
</dbReference>
<evidence type="ECO:0000256" key="4">
    <source>
        <dbReference type="RuleBase" id="RU004020"/>
    </source>
</evidence>
<dbReference type="GO" id="GO:0005634">
    <property type="term" value="C:nucleus"/>
    <property type="evidence" value="ECO:0007669"/>
    <property type="project" value="UniProtKB-SubCell"/>
</dbReference>
<reference evidence="8" key="1">
    <citation type="submission" date="2021-01" db="EMBL/GenBank/DDBJ databases">
        <authorList>
            <person name="Corre E."/>
            <person name="Pelletier E."/>
            <person name="Niang G."/>
            <person name="Scheremetjew M."/>
            <person name="Finn R."/>
            <person name="Kale V."/>
            <person name="Holt S."/>
            <person name="Cochrane G."/>
            <person name="Meng A."/>
            <person name="Brown T."/>
            <person name="Cohen L."/>
        </authorList>
    </citation>
    <scope>NUCLEOTIDE SEQUENCE</scope>
    <source>
        <strain evidence="8">CCMP1756</strain>
    </source>
</reference>
<name>A0A7S3ZLR0_9STRA</name>
<evidence type="ECO:0000313" key="10">
    <source>
        <dbReference type="Proteomes" id="UP000789595"/>
    </source>
</evidence>
<feature type="region of interest" description="Disordered" evidence="6">
    <location>
        <begin position="167"/>
        <end position="193"/>
    </location>
</feature>
<dbReference type="Gene3D" id="1.10.10.10">
    <property type="entry name" value="Winged helix-like DNA-binding domain superfamily/Winged helix DNA-binding domain"/>
    <property type="match status" value="1"/>
</dbReference>
<evidence type="ECO:0000256" key="3">
    <source>
        <dbReference type="ARBA" id="ARBA00023242"/>
    </source>
</evidence>
<dbReference type="InterPro" id="IPR000232">
    <property type="entry name" value="HSF_DNA-bd"/>
</dbReference>
<dbReference type="InterPro" id="IPR036390">
    <property type="entry name" value="WH_DNA-bd_sf"/>
</dbReference>
<dbReference type="InterPro" id="IPR036388">
    <property type="entry name" value="WH-like_DNA-bd_sf"/>
</dbReference>
<dbReference type="EMBL" id="CAKKNE010000006">
    <property type="protein sequence ID" value="CAH0378892.1"/>
    <property type="molecule type" value="Genomic_DNA"/>
</dbReference>
<dbReference type="OrthoDB" id="60033at2759"/>
<accession>A0A7S3ZLR0</accession>
<keyword evidence="2" id="KW-0238">DNA-binding</keyword>
<dbReference type="Pfam" id="PF00447">
    <property type="entry name" value="HSF_DNA-bind"/>
    <property type="match status" value="1"/>
</dbReference>
<dbReference type="SUPFAM" id="SSF46785">
    <property type="entry name" value="Winged helix' DNA-binding domain"/>
    <property type="match status" value="1"/>
</dbReference>
<protein>
    <recommendedName>
        <fullName evidence="7">HSF-type DNA-binding domain-containing protein</fullName>
    </recommendedName>
</protein>
<evidence type="ECO:0000256" key="2">
    <source>
        <dbReference type="ARBA" id="ARBA00023125"/>
    </source>
</evidence>
<organism evidence="8">
    <name type="scientific">Pelagomonas calceolata</name>
    <dbReference type="NCBI Taxonomy" id="35677"/>
    <lineage>
        <taxon>Eukaryota</taxon>
        <taxon>Sar</taxon>
        <taxon>Stramenopiles</taxon>
        <taxon>Ochrophyta</taxon>
        <taxon>Pelagophyceae</taxon>
        <taxon>Pelagomonadales</taxon>
        <taxon>Pelagomonadaceae</taxon>
        <taxon>Pelagomonas</taxon>
    </lineage>
</organism>
<evidence type="ECO:0000259" key="7">
    <source>
        <dbReference type="SMART" id="SM00415"/>
    </source>
</evidence>
<evidence type="ECO:0000256" key="5">
    <source>
        <dbReference type="SAM" id="Coils"/>
    </source>
</evidence>
<sequence length="318" mass="34325">MATVLPSFDNHPLLADAELDCLLDDDWAAAELQSADLQPLAAPPPEAAPEPAPPTPVAKAGSAVLIEPPAEVAGFVRTLFTLLRVCDPVVIGWSRDGKVLLVRDPARFAAEVCPKFFRHKNFNSFTRLLNMYQFHKRPHEKELVGNGVAFAHESFMRGREDLLAKIKRRRAPKKAPAEKKKRKASTTKPEDAPAWMRRVVDLESEQKRLKAENERLRRNEAEVRALRDQVAQQRAYIGQLSATLGGGVPNAAALNGLAAALMAAPGWALGAAPPPPPAGDEPLDRGARMIRELLEASGLSAADVGALAPVPPAAPEEA</sequence>
<comment type="subcellular location">
    <subcellularLocation>
        <location evidence="1">Nucleus</location>
    </subcellularLocation>
</comment>
<comment type="similarity">
    <text evidence="4">Belongs to the HSF family.</text>
</comment>
<feature type="coiled-coil region" evidence="5">
    <location>
        <begin position="199"/>
        <end position="233"/>
    </location>
</feature>
<dbReference type="EMBL" id="HBIW01002861">
    <property type="protein sequence ID" value="CAE0686968.1"/>
    <property type="molecule type" value="Transcribed_RNA"/>
</dbReference>
<keyword evidence="3" id="KW-0539">Nucleus</keyword>
<keyword evidence="10" id="KW-1185">Reference proteome</keyword>
<dbReference type="GO" id="GO:0043565">
    <property type="term" value="F:sequence-specific DNA binding"/>
    <property type="evidence" value="ECO:0007669"/>
    <property type="project" value="InterPro"/>
</dbReference>
<keyword evidence="5" id="KW-0175">Coiled coil</keyword>
<evidence type="ECO:0000313" key="9">
    <source>
        <dbReference type="EMBL" id="CAH0378892.1"/>
    </source>
</evidence>
<dbReference type="Proteomes" id="UP000789595">
    <property type="component" value="Unassembled WGS sequence"/>
</dbReference>
<dbReference type="PANTHER" id="PTHR10015:SF427">
    <property type="entry name" value="HEAT SHOCK FACTOR PROTEIN"/>
    <property type="match status" value="1"/>
</dbReference>
<evidence type="ECO:0000256" key="6">
    <source>
        <dbReference type="SAM" id="MobiDB-lite"/>
    </source>
</evidence>
<dbReference type="AlphaFoldDB" id="A0A7S3ZLR0"/>
<reference evidence="9" key="2">
    <citation type="submission" date="2021-11" db="EMBL/GenBank/DDBJ databases">
        <authorList>
            <consortium name="Genoscope - CEA"/>
            <person name="William W."/>
        </authorList>
    </citation>
    <scope>NUCLEOTIDE SEQUENCE</scope>
</reference>
<evidence type="ECO:0000313" key="8">
    <source>
        <dbReference type="EMBL" id="CAE0686968.1"/>
    </source>
</evidence>
<gene>
    <name evidence="8" type="ORF">PCAL00307_LOCUS2402</name>
    <name evidence="9" type="ORF">PECAL_6P04900</name>
</gene>
<feature type="compositionally biased region" description="Basic residues" evidence="6">
    <location>
        <begin position="167"/>
        <end position="185"/>
    </location>
</feature>
<proteinExistence type="inferred from homology"/>
<dbReference type="GO" id="GO:0003700">
    <property type="term" value="F:DNA-binding transcription factor activity"/>
    <property type="evidence" value="ECO:0007669"/>
    <property type="project" value="InterPro"/>
</dbReference>
<feature type="domain" description="HSF-type DNA-binding" evidence="7">
    <location>
        <begin position="71"/>
        <end position="169"/>
    </location>
</feature>
<evidence type="ECO:0000256" key="1">
    <source>
        <dbReference type="ARBA" id="ARBA00004123"/>
    </source>
</evidence>
<dbReference type="PANTHER" id="PTHR10015">
    <property type="entry name" value="HEAT SHOCK TRANSCRIPTION FACTOR"/>
    <property type="match status" value="1"/>
</dbReference>